<feature type="signal peptide" evidence="2">
    <location>
        <begin position="1"/>
        <end position="16"/>
    </location>
</feature>
<keyword evidence="4" id="KW-1185">Reference proteome</keyword>
<protein>
    <submittedName>
        <fullName evidence="3">Uncharacterized protein</fullName>
    </submittedName>
</protein>
<sequence>MKVFMAVFVLLGVCTADYLKIVIDSTTANSVKGNVFLMSINDTILDITGTTIYMYLNPSSTIESDYYKGYSIKGVMYFYHNLWCAGIFNLIASSKNYTNGISDPITITRDSCYPMTTKAFETPSKQLFKFEIDLRWNYNGELIDKTSFNAYELYDENMTGMTFRPSTNGYTMMHITFNNIGLKKILFVGQYYYSIYIEVNVTALDSPYLALIGNLSDEYYTGEIINDITAVAYFDQGFNQVDSEGNYSVEAVLDGHWNYTGGASKNMVNGTTVFNDLRVLVEGYYELLAISPGLQAGYSSQFSVYNLGINIFFPDGPPSISGVAFNLKVDVLYKNALFTKKSIEVSLGVTSGGTLSGITSNFTYEGSVFFTNLRILSVGDFRIIATASVSTQLSEVFKIYPFVDFNFPDKILIKKPFPVTISLYKDTNKTYPFLSNDYNFAVTLMPGGIFIGSYSNMSSGELHIPSLIALEPISYNLLFVRGSYVIYSQEIIPKLYVNATRMVNDEDKTLVDLSTPIFITGQLFYDSLYEYPYNGVGLYITFYLETYQDFMILENTMTINGTIYSKNFTLNIIGDSHVVISGKYIFNQTLNFTGKGYLKITGDFNGIKDPDSEISFLVSLYKDPDFTHEILFCDCDFVLKISNNGEISNWKCRTTENNEAEVINLRVLSDGEYYFIISSNMAINIAHSDIFSIEYTKKVMSLFIQTDQLFLRIGEPLHVTVELYSFDDMHYKDKNIGYLISDNLKLKGITTKETNIGVLKFTVYFDNIGVTSLTARCEYPSKYILYPLTQIIVYDNLCSVPSLQGCENCVFGAVKDGISCLCKNNRKFYNIEQGCICDEGFLDINEECVNCKNYILDSDITAYYTEDFTGIIIEFDVVPENITFENCSDLFILPNSLKTSIISCEWTTTKSIFLTSNITLHPVIEILSFNQSLISNTKPCTVFQKYISTSISIIYPLPVPKIDIFVPLNISIPCINDDIKLFTKYQSSDYIYNWTIKNVDNGNNLIVDEGKLNSSEVILSKNTLKIGVYKVTLKVVSIIFETYSIQSSKMNIDDNITLTVDINVGNKVKITAEDYLFIQASVFSLCGLEGQIIYSWEYISSEPLNVTSILKSSSDPSALIINPFTFNAKKTYNFIVLVSLNSSQGTGSGKGELEIEVFSDDINIELSRSSGLIGLNEDFIISGKVSNSNTENITFSWSCIQDQSSCLDNYGNKLIQNPESQDLIIKKQYLTNGAIYKLTFIAKSDQVSVSKNVEIQVDSRIKGIINLGSIENPYDISKPLTIIPQIEIPDDGVFIWTIDPEINTKSFLLNQSYIQIPSYSFNENMNYKITLNVSSQSFIDLSSYINIETKFLPICDNLTSTLSSNKFLLKANNCYSKYSQLTYKFGFIDNQDIVYWKTSNIFSFTVTLYPQDLIQKAIVKVCDSYGCNNYNCDLKKSLRILSENSSLVEEINNHDTIPDVIMHYLDYPNMSIFNIILNIFYDYFKTEPINESVLNIFLACISSIAKQANYFSKSQVSIFSDFVINKINLYRNLIDKAELKEILSYLGRISKFMSLDEIIEFAQLIDLNYTSNLLPGDEIYYIGNLTYYKHRNQGGKYAEFYKVFDDFEIKIVAGDYLSELSVYDVCFISFWTPDIIFNLNIYKSGIYTKGVFKVQDLMIMNLSDINYILLTLKDSRLVLSDYYECFYLEDNNWKSNGCRITHVEAGKFDILIEKGSTFKLAKVMTWKNKPFISFTIGIILALALVLGIFFAIFDRKREDEFTAYKYIQIFSISSLFVKQRPMIRSFTIIELETISITLLAFIGILEYTTNLSNYTKSIKHISLLNGFISLCITQFISISLSIIRIHCFIRNSWKIIGFVICGILNIAAIGICVKINSKIYENLQQRWVLTFIVYFLIEVFVVQGLVSGITRLGGKEEKTKTIKQREESDCRSFNLE</sequence>
<reference evidence="3 4" key="1">
    <citation type="submission" date="2016-11" db="EMBL/GenBank/DDBJ databases">
        <title>The macronuclear genome of Stentor coeruleus: a giant cell with tiny introns.</title>
        <authorList>
            <person name="Slabodnick M."/>
            <person name="Ruby J.G."/>
            <person name="Reiff S.B."/>
            <person name="Swart E.C."/>
            <person name="Gosai S."/>
            <person name="Prabakaran S."/>
            <person name="Witkowska E."/>
            <person name="Larue G.E."/>
            <person name="Fisher S."/>
            <person name="Freeman R.M."/>
            <person name="Gunawardena J."/>
            <person name="Chu W."/>
            <person name="Stover N.A."/>
            <person name="Gregory B.D."/>
            <person name="Nowacki M."/>
            <person name="Derisi J."/>
            <person name="Roy S.W."/>
            <person name="Marshall W.F."/>
            <person name="Sood P."/>
        </authorList>
    </citation>
    <scope>NUCLEOTIDE SEQUENCE [LARGE SCALE GENOMIC DNA]</scope>
    <source>
        <strain evidence="3">WM001</strain>
    </source>
</reference>
<organism evidence="3 4">
    <name type="scientific">Stentor coeruleus</name>
    <dbReference type="NCBI Taxonomy" id="5963"/>
    <lineage>
        <taxon>Eukaryota</taxon>
        <taxon>Sar</taxon>
        <taxon>Alveolata</taxon>
        <taxon>Ciliophora</taxon>
        <taxon>Postciliodesmatophora</taxon>
        <taxon>Heterotrichea</taxon>
        <taxon>Heterotrichida</taxon>
        <taxon>Stentoridae</taxon>
        <taxon>Stentor</taxon>
    </lineage>
</organism>
<comment type="caution">
    <text evidence="3">The sequence shown here is derived from an EMBL/GenBank/DDBJ whole genome shotgun (WGS) entry which is preliminary data.</text>
</comment>
<accession>A0A1R2CTV6</accession>
<feature type="transmembrane region" description="Helical" evidence="1">
    <location>
        <begin position="1788"/>
        <end position="1809"/>
    </location>
</feature>
<keyword evidence="1" id="KW-1133">Transmembrane helix</keyword>
<feature type="chain" id="PRO_5012028736" evidence="2">
    <location>
        <begin position="17"/>
        <end position="1936"/>
    </location>
</feature>
<evidence type="ECO:0000256" key="2">
    <source>
        <dbReference type="SAM" id="SignalP"/>
    </source>
</evidence>
<proteinExistence type="predicted"/>
<dbReference type="Proteomes" id="UP000187209">
    <property type="component" value="Unassembled WGS sequence"/>
</dbReference>
<evidence type="ECO:0000313" key="3">
    <source>
        <dbReference type="EMBL" id="OMJ92403.1"/>
    </source>
</evidence>
<feature type="transmembrane region" description="Helical" evidence="1">
    <location>
        <begin position="1888"/>
        <end position="1910"/>
    </location>
</feature>
<feature type="transmembrane region" description="Helical" evidence="1">
    <location>
        <begin position="1731"/>
        <end position="1753"/>
    </location>
</feature>
<keyword evidence="2" id="KW-0732">Signal</keyword>
<feature type="transmembrane region" description="Helical" evidence="1">
    <location>
        <begin position="1821"/>
        <end position="1843"/>
    </location>
</feature>
<evidence type="ECO:0000256" key="1">
    <source>
        <dbReference type="SAM" id="Phobius"/>
    </source>
</evidence>
<dbReference type="EMBL" id="MPUH01000062">
    <property type="protein sequence ID" value="OMJ92403.1"/>
    <property type="molecule type" value="Genomic_DNA"/>
</dbReference>
<name>A0A1R2CTV6_9CILI</name>
<keyword evidence="1" id="KW-0472">Membrane</keyword>
<evidence type="ECO:0000313" key="4">
    <source>
        <dbReference type="Proteomes" id="UP000187209"/>
    </source>
</evidence>
<feature type="transmembrane region" description="Helical" evidence="1">
    <location>
        <begin position="1855"/>
        <end position="1876"/>
    </location>
</feature>
<keyword evidence="1" id="KW-0812">Transmembrane</keyword>
<gene>
    <name evidence="3" type="ORF">SteCoe_4850</name>
</gene>